<sequence>MVMTMHVLHAGDGYTYLTRSVASADQQRGRGTSLSDYYAANGTPPGQWTGRGLADLTAFGSPEGESGLVGGAVTEAQMRALFGEGLHPNADQLIDAGADVGDTRLGRRFPLYANAPSPFLKDFAAATKAFEAGQQRRPDAAERDQMWMRAAREHYELAHPNKVDPSEQAVRAWAGRQRAATRQPVAGYDLTFTPVKSVSVLWSLGDEDTRRTIEACHREAADESIRYLEDNALVTRRGGKGEAQIDAGGLVIAAFDHYDNRDGEPNLHTHYAVSNKVLGSDGRWSSIDGTPWFKAASTASARYNAALADKLTDRLGVEFRSRSKGADKEPVLEIAGITDTRIASHAGRTATIEQRYAELEADYIDRHQRAPGRAARYQLRQKANLDTRRAKAALATGSAADRGDGAAVVHGLGATLERARKVDVAAHPDAARGRALLEHCQAEAARLTDFRADTARLSVDELADLTTAKLEQRFNSWSPTTVTRWATIVVAQQATEGTLPDGVARADLIEQVTAAVTRDSLRIDAVHPVLDTSTGLIPEAMQRRNGEHILTPVGSTLLTSTRVVESEHNLILASETVTSTVATDAAVKAAIAAVGEETGFALNEGQARLVEHFCSSGALLAVGVGPAGTGKTTSMKATIAAWENTTGLPQSVQGRKVIALAPSAAAAMKLGDELGMGTSGDPADAARTIDTEVVFFTANMKALAAAREAGDTTQVKRLRERMTRRIPRGSMLLVDEAGMASTANLHEILRIAKATGSVVRLLGDPLQLDAVDRGGALELLAKHTDAPTLTKVVRFVQSERAADGTLAAATTQVVEDGVEKTVKKGLDTIAAENSLRMRDGHHDSLTMFDERGWTHHHSAKEAALTDVVAAHLADQQRGSNAMVVATTRADVKTLNEMLQAHHRETGTDRTDRTVSLSDGLTAGRGDIIVTRDNIKIKRRGGSHDRMPIANGELWTVEKIDRDGGITARNIDDGGRIELPADYLRANTELGYALTIHRSQGATVDTLNPPVGLTVSRRRPSSGASAR</sequence>
<dbReference type="AlphaFoldDB" id="D5UYX7"/>
<dbReference type="Gene3D" id="3.40.50.300">
    <property type="entry name" value="P-loop containing nucleotide triphosphate hydrolases"/>
    <property type="match status" value="2"/>
</dbReference>
<keyword evidence="5" id="KW-0614">Plasmid</keyword>
<proteinExistence type="predicted"/>
<keyword evidence="2" id="KW-0067">ATP-binding</keyword>
<dbReference type="eggNOG" id="COG0507">
    <property type="taxonomic scope" value="Bacteria"/>
</dbReference>
<dbReference type="Proteomes" id="UP000001213">
    <property type="component" value="Plasmid pTpau01"/>
</dbReference>
<gene>
    <name evidence="5" type="ordered locus">Tpau_4256</name>
</gene>
<dbReference type="PANTHER" id="PTHR43788:SF6">
    <property type="entry name" value="DNA HELICASE B"/>
    <property type="match status" value="1"/>
</dbReference>
<geneLocation type="plasmid" evidence="5 6">
    <name>pTpau01</name>
</geneLocation>
<dbReference type="InterPro" id="IPR014862">
    <property type="entry name" value="TrwC"/>
</dbReference>
<evidence type="ECO:0000259" key="4">
    <source>
        <dbReference type="Pfam" id="PF08751"/>
    </source>
</evidence>
<feature type="region of interest" description="Disordered" evidence="3">
    <location>
        <begin position="1007"/>
        <end position="1026"/>
    </location>
</feature>
<dbReference type="GO" id="GO:0005524">
    <property type="term" value="F:ATP binding"/>
    <property type="evidence" value="ECO:0007669"/>
    <property type="project" value="UniProtKB-KW"/>
</dbReference>
<dbReference type="SUPFAM" id="SSF55464">
    <property type="entry name" value="Origin of replication-binding domain, RBD-like"/>
    <property type="match status" value="1"/>
</dbReference>
<evidence type="ECO:0000256" key="2">
    <source>
        <dbReference type="ARBA" id="ARBA00022840"/>
    </source>
</evidence>
<organism evidence="5 6">
    <name type="scientific">Tsukamurella paurometabola (strain ATCC 8368 / DSM 20162 / CCUG 35730 / CIP 100753 / JCM 10117 / KCTC 9821 / NBRC 16120 / NCIMB 702349 / NCTC 13040)</name>
    <name type="common">Corynebacterium paurometabolum</name>
    <dbReference type="NCBI Taxonomy" id="521096"/>
    <lineage>
        <taxon>Bacteria</taxon>
        <taxon>Bacillati</taxon>
        <taxon>Actinomycetota</taxon>
        <taxon>Actinomycetes</taxon>
        <taxon>Mycobacteriales</taxon>
        <taxon>Tsukamurellaceae</taxon>
        <taxon>Tsukamurella</taxon>
    </lineage>
</organism>
<evidence type="ECO:0000256" key="1">
    <source>
        <dbReference type="ARBA" id="ARBA00022741"/>
    </source>
</evidence>
<keyword evidence="1" id="KW-0547">Nucleotide-binding</keyword>
<keyword evidence="6" id="KW-1185">Reference proteome</keyword>
<reference evidence="5 6" key="2">
    <citation type="journal article" date="2011" name="Stand. Genomic Sci.">
        <title>Complete genome sequence of Tsukamurella paurometabola type strain (no. 33).</title>
        <authorList>
            <person name="Munk A.C."/>
            <person name="Lapidus A."/>
            <person name="Lucas S."/>
            <person name="Nolan M."/>
            <person name="Tice H."/>
            <person name="Cheng J.F."/>
            <person name="Del Rio T.G."/>
            <person name="Goodwin L."/>
            <person name="Pitluck S."/>
            <person name="Liolios K."/>
            <person name="Huntemann M."/>
            <person name="Ivanova N."/>
            <person name="Mavromatis K."/>
            <person name="Mikhailova N."/>
            <person name="Pati A."/>
            <person name="Chen A."/>
            <person name="Palaniappan K."/>
            <person name="Tapia R."/>
            <person name="Han C."/>
            <person name="Land M."/>
            <person name="Hauser L."/>
            <person name="Chang Y.J."/>
            <person name="Jeffries C.D."/>
            <person name="Brettin T."/>
            <person name="Yasawong M."/>
            <person name="Brambilla E.M."/>
            <person name="Rohde M."/>
            <person name="Sikorski J."/>
            <person name="Goker M."/>
            <person name="Detter J.C."/>
            <person name="Woyke T."/>
            <person name="Bristow J."/>
            <person name="Eisen J.A."/>
            <person name="Markowitz V."/>
            <person name="Hugenholtz P."/>
            <person name="Kyrpides N.C."/>
            <person name="Klenk H.P."/>
        </authorList>
    </citation>
    <scope>NUCLEOTIDE SEQUENCE [LARGE SCALE GENOMIC DNA]</scope>
    <source>
        <strain evidence="6">ATCC 8368 / DSM 20162 / CCUG 35730 / CIP 100753 / JCM 10117 / KCTC 9821 / NBRC 16120 / NCIMB 702349 / NCTC 13040</strain>
        <plasmid evidence="5">pTpau01</plasmid>
    </source>
</reference>
<dbReference type="InterPro" id="IPR050534">
    <property type="entry name" value="Coronavir_polyprotein_1ab"/>
</dbReference>
<dbReference type="GO" id="GO:0003678">
    <property type="term" value="F:DNA helicase activity"/>
    <property type="evidence" value="ECO:0007669"/>
    <property type="project" value="UniProtKB-ARBA"/>
</dbReference>
<feature type="domain" description="TrwC relaxase" evidence="4">
    <location>
        <begin position="10"/>
        <end position="393"/>
    </location>
</feature>
<evidence type="ECO:0000313" key="5">
    <source>
        <dbReference type="EMBL" id="ADG80824.1"/>
    </source>
</evidence>
<evidence type="ECO:0000313" key="6">
    <source>
        <dbReference type="Proteomes" id="UP000001213"/>
    </source>
</evidence>
<evidence type="ECO:0000256" key="3">
    <source>
        <dbReference type="SAM" id="MobiDB-lite"/>
    </source>
</evidence>
<dbReference type="Pfam" id="PF13604">
    <property type="entry name" value="AAA_30"/>
    <property type="match status" value="1"/>
</dbReference>
<reference evidence="6" key="1">
    <citation type="submission" date="2010-03" db="EMBL/GenBank/DDBJ databases">
        <title>The complete plasmid of Tsukamurella paurometabola DSM 20162.</title>
        <authorList>
            <consortium name="US DOE Joint Genome Institute (JGI-PGF)"/>
            <person name="Lucas S."/>
            <person name="Copeland A."/>
            <person name="Lapidus A."/>
            <person name="Glavina del Rio T."/>
            <person name="Dalin E."/>
            <person name="Tice H."/>
            <person name="Bruce D."/>
            <person name="Goodwin L."/>
            <person name="Pitluck S."/>
            <person name="Kyrpides N."/>
            <person name="Mavromatis K."/>
            <person name="Ivanova N."/>
            <person name="Mikhailova N."/>
            <person name="Munk A.C."/>
            <person name="Brettin T."/>
            <person name="Detter J.C."/>
            <person name="Tapia R."/>
            <person name="Han C."/>
            <person name="Larimer F."/>
            <person name="Land M."/>
            <person name="Hauser L."/>
            <person name="Markowitz V."/>
            <person name="Cheng J.-F."/>
            <person name="Hugenholtz P."/>
            <person name="Woyke T."/>
            <person name="Wu D."/>
            <person name="Jando M."/>
            <person name="Brambilla E."/>
            <person name="Klenk H.-P."/>
            <person name="Eisen J.A."/>
        </authorList>
    </citation>
    <scope>NUCLEOTIDE SEQUENCE [LARGE SCALE GENOMIC DNA]</scope>
    <source>
        <strain evidence="6">ATCC 8368 / DSM 20162 / CCUG 35730 / CIP 100753 / JCM 10117 / KCTC 9821 / NBRC 16120 / NCIMB 702349 / NCTC 13040</strain>
        <plasmid evidence="6">pTpau01</plasmid>
    </source>
</reference>
<dbReference type="SUPFAM" id="SSF52540">
    <property type="entry name" value="P-loop containing nucleoside triphosphate hydrolases"/>
    <property type="match status" value="2"/>
</dbReference>
<dbReference type="NCBIfam" id="NF041492">
    <property type="entry name" value="MobF"/>
    <property type="match status" value="1"/>
</dbReference>
<dbReference type="HOGENOM" id="CLU_001748_1_0_11"/>
<dbReference type="Gene3D" id="2.30.30.940">
    <property type="match status" value="1"/>
</dbReference>
<name>D5UYX7_TSUPD</name>
<dbReference type="PANTHER" id="PTHR43788">
    <property type="entry name" value="DNA2/NAM7 HELICASE FAMILY MEMBER"/>
    <property type="match status" value="1"/>
</dbReference>
<dbReference type="EMBL" id="CP001967">
    <property type="protein sequence ID" value="ADG80824.1"/>
    <property type="molecule type" value="Genomic_DNA"/>
</dbReference>
<accession>D5UYX7</accession>
<dbReference type="InterPro" id="IPR027417">
    <property type="entry name" value="P-loop_NTPase"/>
</dbReference>
<dbReference type="KEGG" id="tpr:Tpau_4256"/>
<protein>
    <submittedName>
        <fullName evidence="5">TrwC relaxase</fullName>
    </submittedName>
</protein>
<dbReference type="Pfam" id="PF08751">
    <property type="entry name" value="TrwC"/>
    <property type="match status" value="1"/>
</dbReference>